<evidence type="ECO:0000256" key="7">
    <source>
        <dbReference type="ARBA" id="ARBA00022722"/>
    </source>
</evidence>
<evidence type="ECO:0000256" key="8">
    <source>
        <dbReference type="ARBA" id="ARBA00022723"/>
    </source>
</evidence>
<dbReference type="GO" id="GO:0005737">
    <property type="term" value="C:cytoplasm"/>
    <property type="evidence" value="ECO:0007669"/>
    <property type="project" value="UniProtKB-SubCell"/>
</dbReference>
<dbReference type="PRINTS" id="PR02086">
    <property type="entry name" value="PUTNUCHARBI1"/>
</dbReference>
<dbReference type="GO" id="GO:0004518">
    <property type="term" value="F:nuclease activity"/>
    <property type="evidence" value="ECO:0007669"/>
    <property type="project" value="UniProtKB-KW"/>
</dbReference>
<dbReference type="OrthoDB" id="10062286at2759"/>
<keyword evidence="8" id="KW-0479">Metal-binding</keyword>
<dbReference type="Pfam" id="PF13359">
    <property type="entry name" value="DDE_Tnp_4"/>
    <property type="match status" value="1"/>
</dbReference>
<reference evidence="15" key="1">
    <citation type="submission" date="2025-08" db="UniProtKB">
        <authorList>
            <consortium name="RefSeq"/>
        </authorList>
    </citation>
    <scope>IDENTIFICATION</scope>
</reference>
<dbReference type="InParanoid" id="A0A6P7KDF6"/>
<evidence type="ECO:0000256" key="5">
    <source>
        <dbReference type="ARBA" id="ARBA00015519"/>
    </source>
</evidence>
<gene>
    <name evidence="15" type="primary">harbi2</name>
</gene>
<evidence type="ECO:0000256" key="10">
    <source>
        <dbReference type="ARBA" id="ARBA00023242"/>
    </source>
</evidence>
<keyword evidence="7" id="KW-0540">Nuclease</keyword>
<comment type="function">
    <text evidence="12">Transposase-derived protein that may have nuclease activity. Does not have transposase activity.</text>
</comment>
<keyword evidence="14" id="KW-1185">Reference proteome</keyword>
<protein>
    <recommendedName>
        <fullName evidence="5">Putative nuclease HARBI1</fullName>
    </recommendedName>
    <alternativeName>
        <fullName evidence="11">Harbinger transposase-derived nuclease</fullName>
    </alternativeName>
</protein>
<sequence>MASPFLDEEPVAIDALIIRRAFQVGKKLRDRQDPLAYPESLLLQRYRFSRDGIIHICNLLAPHIECPTRRNRALTTTQTVCIALRFFASGRFLYTVGDAENLVKSSVSRSIRKVYLALKTFLSVYIVFPKHSPRVQGIKDAFLAIAGFPDVLGALDCAHFHIKAPSGPGAGAFLNRKGSHSLNVQMVCDASCVITNVETKWPGSIHDSNAFRKSELYQELDQGQHDGVLVGDGAYACTQFLMTPFLNPDPGPQTQYNAALAKTRAPIDITIGQLKERFQCLKMLRVAPDRAQDIVAACTVLHNIATMRKERAPDIVVQSDDNLEPLHTDLPHDAAGREHIVNQYFS</sequence>
<evidence type="ECO:0000259" key="13">
    <source>
        <dbReference type="Pfam" id="PF13359"/>
    </source>
</evidence>
<dbReference type="GO" id="GO:0046872">
    <property type="term" value="F:metal ion binding"/>
    <property type="evidence" value="ECO:0007669"/>
    <property type="project" value="UniProtKB-KW"/>
</dbReference>
<evidence type="ECO:0000256" key="6">
    <source>
        <dbReference type="ARBA" id="ARBA00022490"/>
    </source>
</evidence>
<dbReference type="GO" id="GO:0016787">
    <property type="term" value="F:hydrolase activity"/>
    <property type="evidence" value="ECO:0007669"/>
    <property type="project" value="UniProtKB-KW"/>
</dbReference>
<evidence type="ECO:0000256" key="12">
    <source>
        <dbReference type="ARBA" id="ARBA00045850"/>
    </source>
</evidence>
<name>A0A6P7KDF6_9TELE</name>
<dbReference type="InterPro" id="IPR026103">
    <property type="entry name" value="HARBI1_animal"/>
</dbReference>
<dbReference type="GeneID" id="114452428"/>
<evidence type="ECO:0000256" key="3">
    <source>
        <dbReference type="ARBA" id="ARBA00004496"/>
    </source>
</evidence>
<feature type="domain" description="DDE Tnp4" evidence="13">
    <location>
        <begin position="155"/>
        <end position="303"/>
    </location>
</feature>
<evidence type="ECO:0000256" key="9">
    <source>
        <dbReference type="ARBA" id="ARBA00022801"/>
    </source>
</evidence>
<evidence type="ECO:0000313" key="14">
    <source>
        <dbReference type="Proteomes" id="UP000515145"/>
    </source>
</evidence>
<dbReference type="Proteomes" id="UP000515145">
    <property type="component" value="Chromosome 19"/>
</dbReference>
<evidence type="ECO:0000256" key="1">
    <source>
        <dbReference type="ARBA" id="ARBA00001968"/>
    </source>
</evidence>
<dbReference type="InterPro" id="IPR027806">
    <property type="entry name" value="HARBI1_dom"/>
</dbReference>
<dbReference type="PANTHER" id="PTHR22930:SF267">
    <property type="entry name" value="NUCLEASE HARBI1-RELATED"/>
    <property type="match status" value="1"/>
</dbReference>
<evidence type="ECO:0000256" key="11">
    <source>
        <dbReference type="ARBA" id="ARBA00030126"/>
    </source>
</evidence>
<dbReference type="CTD" id="560936"/>
<proteinExistence type="inferred from homology"/>
<keyword evidence="6" id="KW-0963">Cytoplasm</keyword>
<accession>A0A6P7KDF6</accession>
<comment type="subcellular location">
    <subcellularLocation>
        <location evidence="3">Cytoplasm</location>
    </subcellularLocation>
    <subcellularLocation>
        <location evidence="2">Nucleus</location>
    </subcellularLocation>
</comment>
<comment type="cofactor">
    <cofactor evidence="1">
        <name>a divalent metal cation</name>
        <dbReference type="ChEBI" id="CHEBI:60240"/>
    </cofactor>
</comment>
<dbReference type="InterPro" id="IPR045249">
    <property type="entry name" value="HARBI1-like"/>
</dbReference>
<comment type="similarity">
    <text evidence="4">Belongs to the HARBI1 family.</text>
</comment>
<dbReference type="AlphaFoldDB" id="A0A6P7KDF6"/>
<dbReference type="PANTHER" id="PTHR22930">
    <property type="match status" value="1"/>
</dbReference>
<evidence type="ECO:0000313" key="15">
    <source>
        <dbReference type="RefSeq" id="XP_028287544.1"/>
    </source>
</evidence>
<organism evidence="14 15">
    <name type="scientific">Parambassis ranga</name>
    <name type="common">Indian glassy fish</name>
    <dbReference type="NCBI Taxonomy" id="210632"/>
    <lineage>
        <taxon>Eukaryota</taxon>
        <taxon>Metazoa</taxon>
        <taxon>Chordata</taxon>
        <taxon>Craniata</taxon>
        <taxon>Vertebrata</taxon>
        <taxon>Euteleostomi</taxon>
        <taxon>Actinopterygii</taxon>
        <taxon>Neopterygii</taxon>
        <taxon>Teleostei</taxon>
        <taxon>Neoteleostei</taxon>
        <taxon>Acanthomorphata</taxon>
        <taxon>Ovalentaria</taxon>
        <taxon>Ambassidae</taxon>
        <taxon>Parambassis</taxon>
    </lineage>
</organism>
<dbReference type="GO" id="GO:0005634">
    <property type="term" value="C:nucleus"/>
    <property type="evidence" value="ECO:0007669"/>
    <property type="project" value="UniProtKB-SubCell"/>
</dbReference>
<evidence type="ECO:0000256" key="4">
    <source>
        <dbReference type="ARBA" id="ARBA00006958"/>
    </source>
</evidence>
<keyword evidence="10" id="KW-0539">Nucleus</keyword>
<keyword evidence="9" id="KW-0378">Hydrolase</keyword>
<dbReference type="RefSeq" id="XP_028287544.1">
    <property type="nucleotide sequence ID" value="XM_028431743.1"/>
</dbReference>
<evidence type="ECO:0000256" key="2">
    <source>
        <dbReference type="ARBA" id="ARBA00004123"/>
    </source>
</evidence>